<keyword evidence="1" id="KW-1133">Transmembrane helix</keyword>
<evidence type="ECO:0000313" key="3">
    <source>
        <dbReference type="Proteomes" id="UP000807342"/>
    </source>
</evidence>
<feature type="transmembrane region" description="Helical" evidence="1">
    <location>
        <begin position="24"/>
        <end position="44"/>
    </location>
</feature>
<evidence type="ECO:0000256" key="1">
    <source>
        <dbReference type="SAM" id="Phobius"/>
    </source>
</evidence>
<dbReference type="Proteomes" id="UP000807342">
    <property type="component" value="Unassembled WGS sequence"/>
</dbReference>
<sequence length="133" mass="14652">MAGTLLMWLSGVRTHPKYGLPTPPLVALALITLVAAPWIIVIAIHDYSHSGVMRSLSHYIPTLTYEHTTTPAPSAFYDTQASIGHQTLSPSLGRPGYFSTGDMPVTYTYTKDLPTIMRFSQTMSSRQQQLAIQ</sequence>
<organism evidence="2 3">
    <name type="scientific">Macrolepiota fuliginosa MF-IS2</name>
    <dbReference type="NCBI Taxonomy" id="1400762"/>
    <lineage>
        <taxon>Eukaryota</taxon>
        <taxon>Fungi</taxon>
        <taxon>Dikarya</taxon>
        <taxon>Basidiomycota</taxon>
        <taxon>Agaricomycotina</taxon>
        <taxon>Agaricomycetes</taxon>
        <taxon>Agaricomycetidae</taxon>
        <taxon>Agaricales</taxon>
        <taxon>Agaricineae</taxon>
        <taxon>Agaricaceae</taxon>
        <taxon>Macrolepiota</taxon>
    </lineage>
</organism>
<keyword evidence="1" id="KW-0472">Membrane</keyword>
<gene>
    <name evidence="2" type="ORF">P691DRAFT_782885</name>
</gene>
<keyword evidence="3" id="KW-1185">Reference proteome</keyword>
<proteinExistence type="predicted"/>
<name>A0A9P6C098_9AGAR</name>
<dbReference type="AlphaFoldDB" id="A0A9P6C098"/>
<keyword evidence="1" id="KW-0812">Transmembrane</keyword>
<protein>
    <submittedName>
        <fullName evidence="2">Uncharacterized protein</fullName>
    </submittedName>
</protein>
<accession>A0A9P6C098</accession>
<dbReference type="EMBL" id="MU151216">
    <property type="protein sequence ID" value="KAF9447096.1"/>
    <property type="molecule type" value="Genomic_DNA"/>
</dbReference>
<reference evidence="2" key="1">
    <citation type="submission" date="2020-11" db="EMBL/GenBank/DDBJ databases">
        <authorList>
            <consortium name="DOE Joint Genome Institute"/>
            <person name="Ahrendt S."/>
            <person name="Riley R."/>
            <person name="Andreopoulos W."/>
            <person name="Labutti K."/>
            <person name="Pangilinan J."/>
            <person name="Ruiz-Duenas F.J."/>
            <person name="Barrasa J.M."/>
            <person name="Sanchez-Garcia M."/>
            <person name="Camarero S."/>
            <person name="Miyauchi S."/>
            <person name="Serrano A."/>
            <person name="Linde D."/>
            <person name="Babiker R."/>
            <person name="Drula E."/>
            <person name="Ayuso-Fernandez I."/>
            <person name="Pacheco R."/>
            <person name="Padilla G."/>
            <person name="Ferreira P."/>
            <person name="Barriuso J."/>
            <person name="Kellner H."/>
            <person name="Castanera R."/>
            <person name="Alfaro M."/>
            <person name="Ramirez L."/>
            <person name="Pisabarro A.G."/>
            <person name="Kuo A."/>
            <person name="Tritt A."/>
            <person name="Lipzen A."/>
            <person name="He G."/>
            <person name="Yan M."/>
            <person name="Ng V."/>
            <person name="Cullen D."/>
            <person name="Martin F."/>
            <person name="Rosso M.-N."/>
            <person name="Henrissat B."/>
            <person name="Hibbett D."/>
            <person name="Martinez A.T."/>
            <person name="Grigoriev I.V."/>
        </authorList>
    </citation>
    <scope>NUCLEOTIDE SEQUENCE</scope>
    <source>
        <strain evidence="2">MF-IS2</strain>
    </source>
</reference>
<comment type="caution">
    <text evidence="2">The sequence shown here is derived from an EMBL/GenBank/DDBJ whole genome shotgun (WGS) entry which is preliminary data.</text>
</comment>
<evidence type="ECO:0000313" key="2">
    <source>
        <dbReference type="EMBL" id="KAF9447096.1"/>
    </source>
</evidence>